<proteinExistence type="predicted"/>
<protein>
    <recommendedName>
        <fullName evidence="3">DUF1836 domain-containing protein</fullName>
    </recommendedName>
</protein>
<dbReference type="AlphaFoldDB" id="A0A644XYQ9"/>
<accession>A0A644XYQ9</accession>
<dbReference type="Pfam" id="PF08876">
    <property type="entry name" value="DUF1836"/>
    <property type="match status" value="1"/>
</dbReference>
<feature type="coiled-coil region" evidence="1">
    <location>
        <begin position="130"/>
        <end position="157"/>
    </location>
</feature>
<dbReference type="InterPro" id="IPR014975">
    <property type="entry name" value="DUF1836"/>
</dbReference>
<reference evidence="2" key="1">
    <citation type="submission" date="2019-08" db="EMBL/GenBank/DDBJ databases">
        <authorList>
            <person name="Kucharzyk K."/>
            <person name="Murdoch R.W."/>
            <person name="Higgins S."/>
            <person name="Loffler F."/>
        </authorList>
    </citation>
    <scope>NUCLEOTIDE SEQUENCE</scope>
</reference>
<dbReference type="EMBL" id="VSSQ01003510">
    <property type="protein sequence ID" value="MPM21047.1"/>
    <property type="molecule type" value="Genomic_DNA"/>
</dbReference>
<dbReference type="PANTHER" id="PTHR40056:SF1">
    <property type="entry name" value="DUF1836 DOMAIN-CONTAINING PROTEIN"/>
    <property type="match status" value="1"/>
</dbReference>
<comment type="caution">
    <text evidence="2">The sequence shown here is derived from an EMBL/GenBank/DDBJ whole genome shotgun (WGS) entry which is preliminary data.</text>
</comment>
<evidence type="ECO:0008006" key="3">
    <source>
        <dbReference type="Google" id="ProtNLM"/>
    </source>
</evidence>
<evidence type="ECO:0000256" key="1">
    <source>
        <dbReference type="SAM" id="Coils"/>
    </source>
</evidence>
<gene>
    <name evidence="2" type="ORF">SDC9_67490</name>
</gene>
<keyword evidence="1" id="KW-0175">Coiled coil</keyword>
<sequence>MEFNKEELIEILNVLNLEEDIELIDIPQLDLYMDQVIQLFENTLSNSKRNKEDKLLTKTMINNYTKDKLLMPVKNKKYSRNHVILMILIYNLKQSLSISDIKVLFNNIVSNLQQEEKAQIDLASLYSNFLKIEKEQVRNEEEVLNKIINEVEEVGNQGNNKDYESLLLTVLTLVHAANTQRRIAEKIIDKYFI</sequence>
<dbReference type="PANTHER" id="PTHR40056">
    <property type="entry name" value="HYPOTHETICAL CYTOSOLIC PROTEIN"/>
    <property type="match status" value="1"/>
</dbReference>
<organism evidence="2">
    <name type="scientific">bioreactor metagenome</name>
    <dbReference type="NCBI Taxonomy" id="1076179"/>
    <lineage>
        <taxon>unclassified sequences</taxon>
        <taxon>metagenomes</taxon>
        <taxon>ecological metagenomes</taxon>
    </lineage>
</organism>
<evidence type="ECO:0000313" key="2">
    <source>
        <dbReference type="EMBL" id="MPM21047.1"/>
    </source>
</evidence>
<name>A0A644XYQ9_9ZZZZ</name>